<reference evidence="1 2" key="1">
    <citation type="submission" date="2018-03" db="EMBL/GenBank/DDBJ databases">
        <title>Genomes of Pezizomycetes fungi and the evolution of truffles.</title>
        <authorList>
            <person name="Murat C."/>
            <person name="Payen T."/>
            <person name="Noel B."/>
            <person name="Kuo A."/>
            <person name="Martin F.M."/>
        </authorList>
    </citation>
    <scope>NUCLEOTIDE SEQUENCE [LARGE SCALE GENOMIC DNA]</scope>
    <source>
        <strain evidence="1">091103-1</strain>
    </source>
</reference>
<comment type="caution">
    <text evidence="1">The sequence shown here is derived from an EMBL/GenBank/DDBJ whole genome shotgun (WGS) entry which is preliminary data.</text>
</comment>
<dbReference type="InterPro" id="IPR012341">
    <property type="entry name" value="6hp_glycosidase-like_sf"/>
</dbReference>
<accession>A0A317SB11</accession>
<dbReference type="AlphaFoldDB" id="A0A317SB11"/>
<dbReference type="GO" id="GO:0005975">
    <property type="term" value="P:carbohydrate metabolic process"/>
    <property type="evidence" value="ECO:0007669"/>
    <property type="project" value="InterPro"/>
</dbReference>
<dbReference type="Gene3D" id="1.50.10.10">
    <property type="match status" value="1"/>
</dbReference>
<dbReference type="GO" id="GO:0003824">
    <property type="term" value="F:catalytic activity"/>
    <property type="evidence" value="ECO:0007669"/>
    <property type="project" value="UniProtKB-ARBA"/>
</dbReference>
<dbReference type="EMBL" id="PYWC01001124">
    <property type="protein sequence ID" value="PWW67430.1"/>
    <property type="molecule type" value="Genomic_DNA"/>
</dbReference>
<keyword evidence="2" id="KW-1185">Reference proteome</keyword>
<sequence>MDQFYSPTDKLFFMAANKPSDRDLATTPTDFGHNAKVLWMIRFTGLLTGHTELVDFAEDNTQALLARAYLADCGCWASGVLPGRILDLDKLWWVYAELNQLAGTLALSDAKYVRYLPRAYDYWFSHFVDTRFGEVWTSVDGRTHEPVRKMPKQWEWKNAYHSLEHALVGYIVAQALNNKAVTLYYAFPNDEMAKSAQPYYYSGKAMDVEVETIGEGKRTQKLTFSNVH</sequence>
<evidence type="ECO:0000313" key="2">
    <source>
        <dbReference type="Proteomes" id="UP000246991"/>
    </source>
</evidence>
<protein>
    <submittedName>
        <fullName evidence="1">Uncharacterized protein</fullName>
    </submittedName>
</protein>
<gene>
    <name evidence="1" type="ORF">C7212DRAFT_349042</name>
</gene>
<name>A0A317SB11_9PEZI</name>
<dbReference type="InterPro" id="IPR008928">
    <property type="entry name" value="6-hairpin_glycosidase_sf"/>
</dbReference>
<dbReference type="Proteomes" id="UP000246991">
    <property type="component" value="Unassembled WGS sequence"/>
</dbReference>
<proteinExistence type="predicted"/>
<evidence type="ECO:0000313" key="1">
    <source>
        <dbReference type="EMBL" id="PWW67430.1"/>
    </source>
</evidence>
<organism evidence="1 2">
    <name type="scientific">Tuber magnatum</name>
    <name type="common">white Piedmont truffle</name>
    <dbReference type="NCBI Taxonomy" id="42249"/>
    <lineage>
        <taxon>Eukaryota</taxon>
        <taxon>Fungi</taxon>
        <taxon>Dikarya</taxon>
        <taxon>Ascomycota</taxon>
        <taxon>Pezizomycotina</taxon>
        <taxon>Pezizomycetes</taxon>
        <taxon>Pezizales</taxon>
        <taxon>Tuberaceae</taxon>
        <taxon>Tuber</taxon>
    </lineage>
</organism>
<dbReference type="SUPFAM" id="SSF48208">
    <property type="entry name" value="Six-hairpin glycosidases"/>
    <property type="match status" value="1"/>
</dbReference>